<evidence type="ECO:0000313" key="3">
    <source>
        <dbReference type="EMBL" id="AXV07195.1"/>
    </source>
</evidence>
<protein>
    <submittedName>
        <fullName evidence="3">UDP-glucose 4-epimerase</fullName>
    </submittedName>
</protein>
<dbReference type="SUPFAM" id="SSF51735">
    <property type="entry name" value="NAD(P)-binding Rossmann-fold domains"/>
    <property type="match status" value="1"/>
</dbReference>
<name>A0A346XY98_9ACTN</name>
<dbReference type="EMBL" id="CP031165">
    <property type="protein sequence ID" value="AXV07195.1"/>
    <property type="molecule type" value="Genomic_DNA"/>
</dbReference>
<comment type="similarity">
    <text evidence="1">Belongs to the NAD(P)-dependent epimerase/dehydratase family.</text>
</comment>
<evidence type="ECO:0000259" key="2">
    <source>
        <dbReference type="SMART" id="SM00822"/>
    </source>
</evidence>
<dbReference type="InterPro" id="IPR057326">
    <property type="entry name" value="KR_dom"/>
</dbReference>
<proteinExistence type="inferred from homology"/>
<gene>
    <name evidence="3" type="ORF">DVS28_a2514</name>
</gene>
<dbReference type="InterPro" id="IPR036291">
    <property type="entry name" value="NAD(P)-bd_dom_sf"/>
</dbReference>
<evidence type="ECO:0000256" key="1">
    <source>
        <dbReference type="ARBA" id="ARBA00007637"/>
    </source>
</evidence>
<feature type="domain" description="Ketoreductase" evidence="2">
    <location>
        <begin position="2"/>
        <end position="180"/>
    </location>
</feature>
<dbReference type="RefSeq" id="WP_114591728.1">
    <property type="nucleotide sequence ID" value="NZ_CP031165.1"/>
</dbReference>
<dbReference type="Pfam" id="PF01370">
    <property type="entry name" value="Epimerase"/>
    <property type="match status" value="1"/>
</dbReference>
<dbReference type="KEGG" id="euz:DVS28_a2514"/>
<keyword evidence="4" id="KW-1185">Reference proteome</keyword>
<dbReference type="InterPro" id="IPR001509">
    <property type="entry name" value="Epimerase_deHydtase"/>
</dbReference>
<sequence>MSSVLVTGGAGFIGASLCTRLLDDGHRVVVVDRVPDARRGRTVAELTERAGPGMLEVVVADLADLDLPSLLRRVDAVVHLAGRPGVQTSWAEGFEDHLQENVALSQHLLEAALDAPLQTIVMASSSSVYGEAGGDGPVREDVTLRPISPYGVSKATLEMLVGTYALRGVPAVALRYFSVYGRRQRPDMAVARMVEALRGGAPFPLRGDGTQARDMTHVDDVVEATMRTLEVELRPGTVVNVGSGTPVTLSETLDAVGRLCGRPVPVVPVGAVPGDPRRTWADLDRAERLLGWQPRTGLLDGLRDQLARDGADLLAESSLSAPGRT</sequence>
<evidence type="ECO:0000313" key="4">
    <source>
        <dbReference type="Proteomes" id="UP000264006"/>
    </source>
</evidence>
<dbReference type="SMART" id="SM00822">
    <property type="entry name" value="PKS_KR"/>
    <property type="match status" value="1"/>
</dbReference>
<dbReference type="PANTHER" id="PTHR43000">
    <property type="entry name" value="DTDP-D-GLUCOSE 4,6-DEHYDRATASE-RELATED"/>
    <property type="match status" value="1"/>
</dbReference>
<dbReference type="OrthoDB" id="9801785at2"/>
<accession>A0A346XY98</accession>
<dbReference type="Gene3D" id="3.40.50.720">
    <property type="entry name" value="NAD(P)-binding Rossmann-like Domain"/>
    <property type="match status" value="1"/>
</dbReference>
<reference evidence="3 4" key="1">
    <citation type="submission" date="2018-09" db="EMBL/GenBank/DDBJ databases">
        <title>Complete genome sequence of Euzebya sp. DY32-46 isolated from seawater of Pacific Ocean.</title>
        <authorList>
            <person name="Xu L."/>
            <person name="Wu Y.-H."/>
            <person name="Xu X.-W."/>
        </authorList>
    </citation>
    <scope>NUCLEOTIDE SEQUENCE [LARGE SCALE GENOMIC DNA]</scope>
    <source>
        <strain evidence="3 4">DY32-46</strain>
    </source>
</reference>
<dbReference type="PRINTS" id="PR01713">
    <property type="entry name" value="NUCEPIMERASE"/>
</dbReference>
<organism evidence="3 4">
    <name type="scientific">Euzebya pacifica</name>
    <dbReference type="NCBI Taxonomy" id="1608957"/>
    <lineage>
        <taxon>Bacteria</taxon>
        <taxon>Bacillati</taxon>
        <taxon>Actinomycetota</taxon>
        <taxon>Nitriliruptoria</taxon>
        <taxon>Euzebyales</taxon>
    </lineage>
</organism>
<dbReference type="Proteomes" id="UP000264006">
    <property type="component" value="Chromosome"/>
</dbReference>
<dbReference type="AlphaFoldDB" id="A0A346XY98"/>